<evidence type="ECO:0000313" key="2">
    <source>
        <dbReference type="Proteomes" id="UP001178461"/>
    </source>
</evidence>
<organism evidence="1 2">
    <name type="scientific">Podarcis lilfordi</name>
    <name type="common">Lilford's wall lizard</name>
    <dbReference type="NCBI Taxonomy" id="74358"/>
    <lineage>
        <taxon>Eukaryota</taxon>
        <taxon>Metazoa</taxon>
        <taxon>Chordata</taxon>
        <taxon>Craniata</taxon>
        <taxon>Vertebrata</taxon>
        <taxon>Euteleostomi</taxon>
        <taxon>Lepidosauria</taxon>
        <taxon>Squamata</taxon>
        <taxon>Bifurcata</taxon>
        <taxon>Unidentata</taxon>
        <taxon>Episquamata</taxon>
        <taxon>Laterata</taxon>
        <taxon>Lacertibaenia</taxon>
        <taxon>Lacertidae</taxon>
        <taxon>Podarcis</taxon>
    </lineage>
</organism>
<dbReference type="Proteomes" id="UP001178461">
    <property type="component" value="Chromosome 4"/>
</dbReference>
<evidence type="ECO:0000313" key="1">
    <source>
        <dbReference type="EMBL" id="CAI5773545.1"/>
    </source>
</evidence>
<dbReference type="EMBL" id="OX395129">
    <property type="protein sequence ID" value="CAI5773545.1"/>
    <property type="molecule type" value="Genomic_DNA"/>
</dbReference>
<dbReference type="AlphaFoldDB" id="A0AA35P5E3"/>
<name>A0AA35P5E3_9SAUR</name>
<keyword evidence="2" id="KW-1185">Reference proteome</keyword>
<accession>A0AA35P5E3</accession>
<gene>
    <name evidence="1" type="ORF">PODLI_1B012327</name>
</gene>
<protein>
    <submittedName>
        <fullName evidence="1">Uncharacterized protein</fullName>
    </submittedName>
</protein>
<proteinExistence type="predicted"/>
<sequence length="116" mass="12899">MVRLACTRSARFRRRHRANRVEFDACGRIWHTARKLQTDCVASGSLRGVIKGGTLASQAETVPGCKTHVKRNGAQEMTLRALAVTSFPKKCFFVSFHFNLLGSLQRQIIEGPALQA</sequence>
<reference evidence="1" key="1">
    <citation type="submission" date="2022-12" db="EMBL/GenBank/DDBJ databases">
        <authorList>
            <person name="Alioto T."/>
            <person name="Alioto T."/>
            <person name="Gomez Garrido J."/>
        </authorList>
    </citation>
    <scope>NUCLEOTIDE SEQUENCE</scope>
</reference>